<dbReference type="GO" id="GO:0006673">
    <property type="term" value="P:inositol phosphoceramide metabolic process"/>
    <property type="evidence" value="ECO:0007669"/>
    <property type="project" value="InterPro"/>
</dbReference>
<keyword evidence="3" id="KW-1185">Reference proteome</keyword>
<evidence type="ECO:0000256" key="1">
    <source>
        <dbReference type="SAM" id="Phobius"/>
    </source>
</evidence>
<proteinExistence type="predicted"/>
<dbReference type="GO" id="GO:0070916">
    <property type="term" value="C:inositol phosphoceramide synthase complex"/>
    <property type="evidence" value="ECO:0007669"/>
    <property type="project" value="TreeGrafter"/>
</dbReference>
<evidence type="ECO:0000313" key="3">
    <source>
        <dbReference type="Proteomes" id="UP000076532"/>
    </source>
</evidence>
<dbReference type="PANTHER" id="PTHR28077:SF1">
    <property type="entry name" value="INOSITOL PHOSPHORYLCERAMIDE SYNTHASE REGULATORY SUBUNIT KEI1"/>
    <property type="match status" value="1"/>
</dbReference>
<dbReference type="STRING" id="436010.A0A166QT51"/>
<protein>
    <submittedName>
        <fullName evidence="2">DUF1753-domain-containing protein</fullName>
    </submittedName>
</protein>
<reference evidence="2 3" key="1">
    <citation type="journal article" date="2016" name="Mol. Biol. Evol.">
        <title>Comparative Genomics of Early-Diverging Mushroom-Forming Fungi Provides Insights into the Origins of Lignocellulose Decay Capabilities.</title>
        <authorList>
            <person name="Nagy L.G."/>
            <person name="Riley R."/>
            <person name="Tritt A."/>
            <person name="Adam C."/>
            <person name="Daum C."/>
            <person name="Floudas D."/>
            <person name="Sun H."/>
            <person name="Yadav J.S."/>
            <person name="Pangilinan J."/>
            <person name="Larsson K.H."/>
            <person name="Matsuura K."/>
            <person name="Barry K."/>
            <person name="Labutti K."/>
            <person name="Kuo R."/>
            <person name="Ohm R.A."/>
            <person name="Bhattacharya S.S."/>
            <person name="Shirouzu T."/>
            <person name="Yoshinaga Y."/>
            <person name="Martin F.M."/>
            <person name="Grigoriev I.V."/>
            <person name="Hibbett D.S."/>
        </authorList>
    </citation>
    <scope>NUCLEOTIDE SEQUENCE [LARGE SCALE GENOMIC DNA]</scope>
    <source>
        <strain evidence="2 3">CBS 109695</strain>
    </source>
</reference>
<dbReference type="OrthoDB" id="3338076at2759"/>
<dbReference type="GO" id="GO:0000139">
    <property type="term" value="C:Golgi membrane"/>
    <property type="evidence" value="ECO:0007669"/>
    <property type="project" value="TreeGrafter"/>
</dbReference>
<gene>
    <name evidence="2" type="ORF">FIBSPDRAFT_948439</name>
</gene>
<dbReference type="AlphaFoldDB" id="A0A166QT51"/>
<organism evidence="2 3">
    <name type="scientific">Athelia psychrophila</name>
    <dbReference type="NCBI Taxonomy" id="1759441"/>
    <lineage>
        <taxon>Eukaryota</taxon>
        <taxon>Fungi</taxon>
        <taxon>Dikarya</taxon>
        <taxon>Basidiomycota</taxon>
        <taxon>Agaricomycotina</taxon>
        <taxon>Agaricomycetes</taxon>
        <taxon>Agaricomycetidae</taxon>
        <taxon>Atheliales</taxon>
        <taxon>Atheliaceae</taxon>
        <taxon>Athelia</taxon>
    </lineage>
</organism>
<sequence length="285" mass="31092">MLKPEWRIWPLSSFLGRLDLKTGVTVSLMFALLNTVAGVYGLIAGVMGAGGSFAQLSLYLYSVIALGGLIWGLRITREVRVPFPVSHTEQEDARHMLYFAHLFFVDHVLSAEQITQDGAGGGPNTNMTEAQRTAAAHLIWDTEKGTAAAVISLLWLTKIYFAMLIYSYAVHLRKGSYRSLPSTRFAEAAAASAAPAYENSVLPDDEDELDDFYRVPLRSPDSAMCGEEGPRCDVIAEMDGGQSKLFGECYRGAHCAANEHARDIAATKEFVVDSSDATPTTEDEI</sequence>
<accession>A0A166QT51</accession>
<dbReference type="Proteomes" id="UP000076532">
    <property type="component" value="Unassembled WGS sequence"/>
</dbReference>
<dbReference type="InterPro" id="IPR013862">
    <property type="entry name" value="Kei1"/>
</dbReference>
<feature type="transmembrane region" description="Helical" evidence="1">
    <location>
        <begin position="58"/>
        <end position="76"/>
    </location>
</feature>
<evidence type="ECO:0000313" key="2">
    <source>
        <dbReference type="EMBL" id="KZP27508.1"/>
    </source>
</evidence>
<name>A0A166QT51_9AGAM</name>
<dbReference type="PANTHER" id="PTHR28077">
    <property type="entry name" value="INOSITOL PHOSPHORYLCERAMIDE SYNTHASE REGULATORY SUBUNIT KEI1"/>
    <property type="match status" value="1"/>
</dbReference>
<keyword evidence="1" id="KW-1133">Transmembrane helix</keyword>
<feature type="transmembrane region" description="Helical" evidence="1">
    <location>
        <begin position="20"/>
        <end position="46"/>
    </location>
</feature>
<feature type="transmembrane region" description="Helical" evidence="1">
    <location>
        <begin position="147"/>
        <end position="169"/>
    </location>
</feature>
<dbReference type="EMBL" id="KV417508">
    <property type="protein sequence ID" value="KZP27508.1"/>
    <property type="molecule type" value="Genomic_DNA"/>
</dbReference>
<dbReference type="GO" id="GO:0070917">
    <property type="term" value="F:inositol phosphoceramide synthase regulator activity"/>
    <property type="evidence" value="ECO:0007669"/>
    <property type="project" value="InterPro"/>
</dbReference>
<dbReference type="Pfam" id="PF08552">
    <property type="entry name" value="Kei1"/>
    <property type="match status" value="2"/>
</dbReference>
<keyword evidence="1" id="KW-0472">Membrane</keyword>
<keyword evidence="1" id="KW-0812">Transmembrane</keyword>